<evidence type="ECO:0000313" key="2">
    <source>
        <dbReference type="EMBL" id="KAJ1092105.1"/>
    </source>
</evidence>
<feature type="region of interest" description="Disordered" evidence="1">
    <location>
        <begin position="1"/>
        <end position="187"/>
    </location>
</feature>
<evidence type="ECO:0000256" key="1">
    <source>
        <dbReference type="SAM" id="MobiDB-lite"/>
    </source>
</evidence>
<feature type="compositionally biased region" description="Polar residues" evidence="1">
    <location>
        <begin position="26"/>
        <end position="37"/>
    </location>
</feature>
<protein>
    <submittedName>
        <fullName evidence="2">Uncharacterized protein</fullName>
    </submittedName>
</protein>
<name>A0AAV7LWS6_PLEWA</name>
<evidence type="ECO:0000313" key="3">
    <source>
        <dbReference type="Proteomes" id="UP001066276"/>
    </source>
</evidence>
<gene>
    <name evidence="2" type="ORF">NDU88_005217</name>
</gene>
<sequence length="187" mass="19626">MLPSQSSRAAKKSPLAWPGLSRRAVRNTSSRGQSHTSLCPRGQRASPHTALTTGEISAGLAPPRLRSDPTADPGPGEQARRSPPPRGRQPRQTTMGPTRGEAHSPASAISAAAPRYRLTGSSKARAPPGHLLSTDLAQSQRLPQSCTGGPRPKQSLRGPPPSKSTLKNAAPSLNVKNRPPAQKSLTK</sequence>
<accession>A0AAV7LWS6</accession>
<dbReference type="AlphaFoldDB" id="A0AAV7LWS6"/>
<dbReference type="EMBL" id="JANPWB010000015">
    <property type="protein sequence ID" value="KAJ1092105.1"/>
    <property type="molecule type" value="Genomic_DNA"/>
</dbReference>
<dbReference type="Proteomes" id="UP001066276">
    <property type="component" value="Chromosome 11"/>
</dbReference>
<feature type="compositionally biased region" description="Polar residues" evidence="1">
    <location>
        <begin position="135"/>
        <end position="147"/>
    </location>
</feature>
<proteinExistence type="predicted"/>
<organism evidence="2 3">
    <name type="scientific">Pleurodeles waltl</name>
    <name type="common">Iberian ribbed newt</name>
    <dbReference type="NCBI Taxonomy" id="8319"/>
    <lineage>
        <taxon>Eukaryota</taxon>
        <taxon>Metazoa</taxon>
        <taxon>Chordata</taxon>
        <taxon>Craniata</taxon>
        <taxon>Vertebrata</taxon>
        <taxon>Euteleostomi</taxon>
        <taxon>Amphibia</taxon>
        <taxon>Batrachia</taxon>
        <taxon>Caudata</taxon>
        <taxon>Salamandroidea</taxon>
        <taxon>Salamandridae</taxon>
        <taxon>Pleurodelinae</taxon>
        <taxon>Pleurodeles</taxon>
    </lineage>
</organism>
<reference evidence="2" key="1">
    <citation type="journal article" date="2022" name="bioRxiv">
        <title>Sequencing and chromosome-scale assembly of the giantPleurodeles waltlgenome.</title>
        <authorList>
            <person name="Brown T."/>
            <person name="Elewa A."/>
            <person name="Iarovenko S."/>
            <person name="Subramanian E."/>
            <person name="Araus A.J."/>
            <person name="Petzold A."/>
            <person name="Susuki M."/>
            <person name="Suzuki K.-i.T."/>
            <person name="Hayashi T."/>
            <person name="Toyoda A."/>
            <person name="Oliveira C."/>
            <person name="Osipova E."/>
            <person name="Leigh N.D."/>
            <person name="Simon A."/>
            <person name="Yun M.H."/>
        </authorList>
    </citation>
    <scope>NUCLEOTIDE SEQUENCE</scope>
    <source>
        <strain evidence="2">20211129_DDA</strain>
        <tissue evidence="2">Liver</tissue>
    </source>
</reference>
<keyword evidence="3" id="KW-1185">Reference proteome</keyword>
<comment type="caution">
    <text evidence="2">The sequence shown here is derived from an EMBL/GenBank/DDBJ whole genome shotgun (WGS) entry which is preliminary data.</text>
</comment>
<feature type="compositionally biased region" description="Low complexity" evidence="1">
    <location>
        <begin position="103"/>
        <end position="114"/>
    </location>
</feature>